<accession>A0A6M3LLN8</accession>
<sequence length="157" mass="16180">MRKRHSKSDIMVKGFFRAQILDSVSGKIVGDSGWRKNTVTVLGLNNACAGASIGAAGSYAVGYMAIGKGTTDIVASCTDLTSQENSFVTVSPSTVATGTARATASFDGSANSATLTIGEIGLFKTNSAGSLIAANTFTTSQMATNQTLNATYELRFS</sequence>
<dbReference type="EMBL" id="MT143191">
    <property type="protein sequence ID" value="QJA93961.1"/>
    <property type="molecule type" value="Genomic_DNA"/>
</dbReference>
<gene>
    <name evidence="1" type="ORF">MM415B04052_0007</name>
</gene>
<protein>
    <submittedName>
        <fullName evidence="1">Uncharacterized protein</fullName>
    </submittedName>
</protein>
<proteinExistence type="predicted"/>
<evidence type="ECO:0000313" key="1">
    <source>
        <dbReference type="EMBL" id="QJA93961.1"/>
    </source>
</evidence>
<dbReference type="AlphaFoldDB" id="A0A6M3LLN8"/>
<reference evidence="1" key="1">
    <citation type="submission" date="2020-03" db="EMBL/GenBank/DDBJ databases">
        <title>The deep terrestrial virosphere.</title>
        <authorList>
            <person name="Holmfeldt K."/>
            <person name="Nilsson E."/>
            <person name="Simone D."/>
            <person name="Lopez-Fernandez M."/>
            <person name="Wu X."/>
            <person name="de Brujin I."/>
            <person name="Lundin D."/>
            <person name="Andersson A."/>
            <person name="Bertilsson S."/>
            <person name="Dopson M."/>
        </authorList>
    </citation>
    <scope>NUCLEOTIDE SEQUENCE</scope>
    <source>
        <strain evidence="1">MM415B04052</strain>
    </source>
</reference>
<name>A0A6M3LLN8_9ZZZZ</name>
<organism evidence="1">
    <name type="scientific">viral metagenome</name>
    <dbReference type="NCBI Taxonomy" id="1070528"/>
    <lineage>
        <taxon>unclassified sequences</taxon>
        <taxon>metagenomes</taxon>
        <taxon>organismal metagenomes</taxon>
    </lineage>
</organism>